<dbReference type="GO" id="GO:0004842">
    <property type="term" value="F:ubiquitin-protein transferase activity"/>
    <property type="evidence" value="ECO:0007669"/>
    <property type="project" value="InterPro"/>
</dbReference>
<dbReference type="STRING" id="400682.A0A1X7SD92"/>
<reference evidence="1" key="1">
    <citation type="submission" date="2017-05" db="UniProtKB">
        <authorList>
            <consortium name="EnsemblMetazoa"/>
        </authorList>
    </citation>
    <scope>IDENTIFICATION</scope>
</reference>
<dbReference type="AlphaFoldDB" id="A0A1X7SD92"/>
<evidence type="ECO:0000313" key="1">
    <source>
        <dbReference type="EnsemblMetazoa" id="Aqu2.1.00033_001"/>
    </source>
</evidence>
<evidence type="ECO:0008006" key="2">
    <source>
        <dbReference type="Google" id="ProtNLM"/>
    </source>
</evidence>
<dbReference type="OrthoDB" id="2423195at2759"/>
<accession>A0A1X7SD92</accession>
<dbReference type="eggNOG" id="ENOG502QQ65">
    <property type="taxonomic scope" value="Eukaryota"/>
</dbReference>
<dbReference type="GO" id="GO:0016887">
    <property type="term" value="F:ATP hydrolysis activity"/>
    <property type="evidence" value="ECO:0007669"/>
    <property type="project" value="InterPro"/>
</dbReference>
<sequence>MDEKEFRSSHFQRVYQYLKRHIILFPLDRFSYNPGVVEGQHLECLQVLLKQCGVKDPSWSELKHFVEFLNTQLRLCENSIFCNEDIVGDVMSGLKTFVVKFMIRMSK</sequence>
<dbReference type="InParanoid" id="A0A1X7SD92"/>
<organism evidence="1">
    <name type="scientific">Amphimedon queenslandica</name>
    <name type="common">Sponge</name>
    <dbReference type="NCBI Taxonomy" id="400682"/>
    <lineage>
        <taxon>Eukaryota</taxon>
        <taxon>Metazoa</taxon>
        <taxon>Porifera</taxon>
        <taxon>Demospongiae</taxon>
        <taxon>Heteroscleromorpha</taxon>
        <taxon>Haplosclerida</taxon>
        <taxon>Niphatidae</taxon>
        <taxon>Amphimedon</taxon>
    </lineage>
</organism>
<name>A0A1X7SD92_AMPQE</name>
<dbReference type="PANTHER" id="PTHR22605">
    <property type="entry name" value="RZ-TYPE DOMAIN-CONTAINING PROTEIN"/>
    <property type="match status" value="1"/>
</dbReference>
<dbReference type="EnsemblMetazoa" id="Aqu2.1.00033_001">
    <property type="protein sequence ID" value="Aqu2.1.00033_001"/>
    <property type="gene ID" value="Aqu2.1.00033"/>
</dbReference>
<proteinExistence type="predicted"/>
<dbReference type="InterPro" id="IPR031248">
    <property type="entry name" value="RNF213"/>
</dbReference>
<protein>
    <recommendedName>
        <fullName evidence="2">RN213 ligase</fullName>
    </recommendedName>
</protein>
<dbReference type="PANTHER" id="PTHR22605:SF16">
    <property type="entry name" value="E3 UBIQUITIN-PROTEIN LIGASE RNF213"/>
    <property type="match status" value="1"/>
</dbReference>